<dbReference type="Pfam" id="PF15328">
    <property type="entry name" value="GCOM2"/>
    <property type="match status" value="1"/>
</dbReference>
<accession>A0AAD9QKX0</accession>
<feature type="compositionally biased region" description="Basic and acidic residues" evidence="1">
    <location>
        <begin position="165"/>
        <end position="185"/>
    </location>
</feature>
<organism evidence="2 3">
    <name type="scientific">Acropora cervicornis</name>
    <name type="common">Staghorn coral</name>
    <dbReference type="NCBI Taxonomy" id="6130"/>
    <lineage>
        <taxon>Eukaryota</taxon>
        <taxon>Metazoa</taxon>
        <taxon>Cnidaria</taxon>
        <taxon>Anthozoa</taxon>
        <taxon>Hexacorallia</taxon>
        <taxon>Scleractinia</taxon>
        <taxon>Astrocoeniina</taxon>
        <taxon>Acroporidae</taxon>
        <taxon>Acropora</taxon>
    </lineage>
</organism>
<feature type="compositionally biased region" description="Acidic residues" evidence="1">
    <location>
        <begin position="186"/>
        <end position="195"/>
    </location>
</feature>
<dbReference type="EMBL" id="JARQWQ010000027">
    <property type="protein sequence ID" value="KAK2562825.1"/>
    <property type="molecule type" value="Genomic_DNA"/>
</dbReference>
<dbReference type="GO" id="GO:0006368">
    <property type="term" value="P:transcription elongation by RNA polymerase II"/>
    <property type="evidence" value="ECO:0007669"/>
    <property type="project" value="InterPro"/>
</dbReference>
<feature type="region of interest" description="Disordered" evidence="1">
    <location>
        <begin position="165"/>
        <end position="195"/>
    </location>
</feature>
<proteinExistence type="predicted"/>
<dbReference type="GO" id="GO:0005634">
    <property type="term" value="C:nucleus"/>
    <property type="evidence" value="ECO:0007669"/>
    <property type="project" value="InterPro"/>
</dbReference>
<reference evidence="2" key="1">
    <citation type="journal article" date="2023" name="G3 (Bethesda)">
        <title>Whole genome assembly and annotation of the endangered Caribbean coral Acropora cervicornis.</title>
        <authorList>
            <person name="Selwyn J.D."/>
            <person name="Vollmer S.V."/>
        </authorList>
    </citation>
    <scope>NUCLEOTIDE SEQUENCE</scope>
    <source>
        <strain evidence="2">K2</strain>
    </source>
</reference>
<gene>
    <name evidence="2" type="ORF">P5673_013783</name>
</gene>
<evidence type="ECO:0000313" key="2">
    <source>
        <dbReference type="EMBL" id="KAK2562825.1"/>
    </source>
</evidence>
<dbReference type="Proteomes" id="UP001249851">
    <property type="component" value="Unassembled WGS sequence"/>
</dbReference>
<feature type="region of interest" description="Disordered" evidence="1">
    <location>
        <begin position="85"/>
        <end position="106"/>
    </location>
</feature>
<reference evidence="2" key="2">
    <citation type="journal article" date="2023" name="Science">
        <title>Genomic signatures of disease resistance in endangered staghorn corals.</title>
        <authorList>
            <person name="Vollmer S.V."/>
            <person name="Selwyn J.D."/>
            <person name="Despard B.A."/>
            <person name="Roesel C.L."/>
        </authorList>
    </citation>
    <scope>NUCLEOTIDE SEQUENCE</scope>
    <source>
        <strain evidence="2">K2</strain>
    </source>
</reference>
<protein>
    <submittedName>
        <fullName evidence="2">Uncharacterized protein</fullName>
    </submittedName>
</protein>
<feature type="non-terminal residue" evidence="2">
    <location>
        <position position="1"/>
    </location>
</feature>
<evidence type="ECO:0000313" key="3">
    <source>
        <dbReference type="Proteomes" id="UP001249851"/>
    </source>
</evidence>
<evidence type="ECO:0000256" key="1">
    <source>
        <dbReference type="SAM" id="MobiDB-lite"/>
    </source>
</evidence>
<dbReference type="AlphaFoldDB" id="A0AAD9QKX0"/>
<keyword evidence="3" id="KW-1185">Reference proteome</keyword>
<dbReference type="GO" id="GO:0003711">
    <property type="term" value="F:transcription elongation factor activity"/>
    <property type="evidence" value="ECO:0007669"/>
    <property type="project" value="InterPro"/>
</dbReference>
<name>A0AAD9QKX0_ACRCE</name>
<comment type="caution">
    <text evidence="2">The sequence shown here is derived from an EMBL/GenBank/DDBJ whole genome shotgun (WGS) entry which is preliminary data.</text>
</comment>
<dbReference type="InterPro" id="IPR026213">
    <property type="entry name" value="GRINL1"/>
</dbReference>
<sequence length="195" mass="22734">LHDSSLPFIYWKCRKFLLSLPDKGNKVLATIERLKELIARREEVDNTVAQFERMTVSHLVERTRQNLSESDDEISECKDFASEAHEQLSHAHNKKDKMSKSKSGQKKQISYRKWDYESSVTPPLYKFEVSGSIPVLLLKQSLCHWINPSSSYKIKKNVTRYRETIQEQSGSDHDECQEEERKPIEVDSDVNEDSD</sequence>